<gene>
    <name evidence="1" type="ORF">DFP96_10110</name>
</gene>
<proteinExistence type="predicted"/>
<organism evidence="1 2">
    <name type="scientific">Listeria rocourtiae</name>
    <dbReference type="NCBI Taxonomy" id="647910"/>
    <lineage>
        <taxon>Bacteria</taxon>
        <taxon>Bacillati</taxon>
        <taxon>Bacillota</taxon>
        <taxon>Bacilli</taxon>
        <taxon>Bacillales</taxon>
        <taxon>Listeriaceae</taxon>
        <taxon>Listeria</taxon>
    </lineage>
</organism>
<dbReference type="Gene3D" id="3.40.50.300">
    <property type="entry name" value="P-loop containing nucleotide triphosphate hydrolases"/>
    <property type="match status" value="1"/>
</dbReference>
<dbReference type="Proteomes" id="UP000295558">
    <property type="component" value="Unassembled WGS sequence"/>
</dbReference>
<sequence length="233" mass="26092">MTRITFDDINQRPPTDDLRVIVNARVKAAFVPIDFRYVTAATSPVRADQPQVYGLMERYIDTFYDAEHRVKSLYLFSEATGTGKTTTASALANEYLLASVATSLAKGERPAMRPAYFLDVNALQTEYNSFTRPHVPPAMAQAYAASYYEKLGIASTTLFVVFDDIGVRGATDGFRGDLHSVINKRVTAQLATVYTSNLPLTQMKQVFDTRLYDRMRDLCAEVPFTGESKRGRR</sequence>
<protein>
    <submittedName>
        <fullName evidence="1">DNA replication protein DnaC</fullName>
    </submittedName>
</protein>
<dbReference type="EMBL" id="SNZK01000001">
    <property type="protein sequence ID" value="TDR55084.1"/>
    <property type="molecule type" value="Genomic_DNA"/>
</dbReference>
<name>A0A4R6ZS88_9LIST</name>
<dbReference type="AlphaFoldDB" id="A0A4R6ZS88"/>
<reference evidence="1 2" key="1">
    <citation type="submission" date="2019-03" db="EMBL/GenBank/DDBJ databases">
        <title>Genomic Encyclopedia of Type Strains, Phase III (KMG-III): the genomes of soil and plant-associated and newly described type strains.</title>
        <authorList>
            <person name="Whitman W."/>
        </authorList>
    </citation>
    <scope>NUCLEOTIDE SEQUENCE [LARGE SCALE GENOMIC DNA]</scope>
    <source>
        <strain evidence="1 2">CECT 7972</strain>
    </source>
</reference>
<evidence type="ECO:0000313" key="2">
    <source>
        <dbReference type="Proteomes" id="UP000295558"/>
    </source>
</evidence>
<accession>A0A4R6ZS88</accession>
<dbReference type="STRING" id="1265846.PROCOU_14053"/>
<dbReference type="RefSeq" id="WP_243832084.1">
    <property type="nucleotide sequence ID" value="NZ_SNZK01000001.1"/>
</dbReference>
<evidence type="ECO:0000313" key="1">
    <source>
        <dbReference type="EMBL" id="TDR55084.1"/>
    </source>
</evidence>
<comment type="caution">
    <text evidence="1">The sequence shown here is derived from an EMBL/GenBank/DDBJ whole genome shotgun (WGS) entry which is preliminary data.</text>
</comment>
<dbReference type="InterPro" id="IPR027417">
    <property type="entry name" value="P-loop_NTPase"/>
</dbReference>
<dbReference type="SUPFAM" id="SSF52540">
    <property type="entry name" value="P-loop containing nucleoside triphosphate hydrolases"/>
    <property type="match status" value="1"/>
</dbReference>
<keyword evidence="2" id="KW-1185">Reference proteome</keyword>